<accession>A0A418VDL2</accession>
<dbReference type="Pfam" id="PF03734">
    <property type="entry name" value="YkuD"/>
    <property type="match status" value="1"/>
</dbReference>
<evidence type="ECO:0000256" key="4">
    <source>
        <dbReference type="ARBA" id="ARBA00022679"/>
    </source>
</evidence>
<dbReference type="PANTHER" id="PTHR30582:SF24">
    <property type="entry name" value="L,D-TRANSPEPTIDASE ERFK_SRFK-RELATED"/>
    <property type="match status" value="1"/>
</dbReference>
<feature type="active site" description="Proton donor/acceptor" evidence="9">
    <location>
        <position position="192"/>
    </location>
</feature>
<comment type="similarity">
    <text evidence="2">Belongs to the YkuD family.</text>
</comment>
<dbReference type="AlphaFoldDB" id="A0A418VDL2"/>
<proteinExistence type="inferred from homology"/>
<dbReference type="OrthoDB" id="9795305at2"/>
<comment type="caution">
    <text evidence="11">The sequence shown here is derived from an EMBL/GenBank/DDBJ whole genome shotgun (WGS) entry which is preliminary data.</text>
</comment>
<dbReference type="FunFam" id="2.40.440.10:FF:000002">
    <property type="entry name" value="L,D-transpeptidase ErfK/SrfK"/>
    <property type="match status" value="1"/>
</dbReference>
<evidence type="ECO:0000256" key="3">
    <source>
        <dbReference type="ARBA" id="ARBA00022676"/>
    </source>
</evidence>
<keyword evidence="5" id="KW-0378">Hydrolase</keyword>
<dbReference type="PANTHER" id="PTHR30582">
    <property type="entry name" value="L,D-TRANSPEPTIDASE"/>
    <property type="match status" value="1"/>
</dbReference>
<keyword evidence="7 9" id="KW-0573">Peptidoglycan synthesis</keyword>
<dbReference type="UniPathway" id="UPA00219"/>
<evidence type="ECO:0000313" key="11">
    <source>
        <dbReference type="EMBL" id="RJF74259.1"/>
    </source>
</evidence>
<keyword evidence="3" id="KW-0328">Glycosyltransferase</keyword>
<evidence type="ECO:0000256" key="6">
    <source>
        <dbReference type="ARBA" id="ARBA00022960"/>
    </source>
</evidence>
<dbReference type="CDD" id="cd16913">
    <property type="entry name" value="YkuD_like"/>
    <property type="match status" value="1"/>
</dbReference>
<dbReference type="GO" id="GO:0005576">
    <property type="term" value="C:extracellular region"/>
    <property type="evidence" value="ECO:0007669"/>
    <property type="project" value="TreeGrafter"/>
</dbReference>
<evidence type="ECO:0000256" key="2">
    <source>
        <dbReference type="ARBA" id="ARBA00005992"/>
    </source>
</evidence>
<evidence type="ECO:0000256" key="1">
    <source>
        <dbReference type="ARBA" id="ARBA00004752"/>
    </source>
</evidence>
<dbReference type="EMBL" id="QYYD01000011">
    <property type="protein sequence ID" value="RJF74259.1"/>
    <property type="molecule type" value="Genomic_DNA"/>
</dbReference>
<keyword evidence="8 9" id="KW-0961">Cell wall biogenesis/degradation</keyword>
<dbReference type="SUPFAM" id="SSF141523">
    <property type="entry name" value="L,D-transpeptidase catalytic domain-like"/>
    <property type="match status" value="1"/>
</dbReference>
<dbReference type="GO" id="GO:0016757">
    <property type="term" value="F:glycosyltransferase activity"/>
    <property type="evidence" value="ECO:0007669"/>
    <property type="project" value="UniProtKB-KW"/>
</dbReference>
<dbReference type="GO" id="GO:0008360">
    <property type="term" value="P:regulation of cell shape"/>
    <property type="evidence" value="ECO:0007669"/>
    <property type="project" value="UniProtKB-UniRule"/>
</dbReference>
<dbReference type="Proteomes" id="UP000285523">
    <property type="component" value="Unassembled WGS sequence"/>
</dbReference>
<sequence>MGRLGSCRVRICRPTSARVVSAFPFARLSAIGALAILLSGCASSSDLIETAIISPPTEYSELVDGLHTIPAVDTSDIDPAMLRQRVDYTTREPVGTIVIDTAARHLYLVEGDGKAMRYGIGVGKEGLAFAGTAIIKRKAEWPHWTPTRNMMEREPARYGHLAGGMVGGLANPLGPRALYLYQGERDTMFRIHGTTEPETIGGAVSSGCIRLINQDIIDLYSRVKIGSRVVVIQGSRAMSS</sequence>
<keyword evidence="4" id="KW-0808">Transferase</keyword>
<organism evidence="11 12">
    <name type="scientific">Rhodopseudomonas palustris</name>
    <dbReference type="NCBI Taxonomy" id="1076"/>
    <lineage>
        <taxon>Bacteria</taxon>
        <taxon>Pseudomonadati</taxon>
        <taxon>Pseudomonadota</taxon>
        <taxon>Alphaproteobacteria</taxon>
        <taxon>Hyphomicrobiales</taxon>
        <taxon>Nitrobacteraceae</taxon>
        <taxon>Rhodopseudomonas</taxon>
    </lineage>
</organism>
<name>A0A418VDL2_RHOPL</name>
<dbReference type="Gene3D" id="2.40.440.10">
    <property type="entry name" value="L,D-transpeptidase catalytic domain-like"/>
    <property type="match status" value="1"/>
</dbReference>
<reference evidence="11 12" key="1">
    <citation type="submission" date="2018-09" db="EMBL/GenBank/DDBJ databases">
        <title>Draft genome sequence of Rhodopseudomonas palustris 2.1.18.</title>
        <authorList>
            <person name="Robertson S.L."/>
            <person name="Meyer T.E."/>
            <person name="Kyndt J.A."/>
        </authorList>
    </citation>
    <scope>NUCLEOTIDE SEQUENCE [LARGE SCALE GENOMIC DNA]</scope>
    <source>
        <strain evidence="11 12">2.1.18</strain>
    </source>
</reference>
<feature type="domain" description="L,D-TPase catalytic" evidence="10">
    <location>
        <begin position="95"/>
        <end position="232"/>
    </location>
</feature>
<gene>
    <name evidence="11" type="ORF">D4Q52_12165</name>
</gene>
<protein>
    <submittedName>
        <fullName evidence="11">L,D-transpeptidase</fullName>
    </submittedName>
</protein>
<dbReference type="GO" id="GO:0018104">
    <property type="term" value="P:peptidoglycan-protein cross-linking"/>
    <property type="evidence" value="ECO:0007669"/>
    <property type="project" value="TreeGrafter"/>
</dbReference>
<evidence type="ECO:0000256" key="7">
    <source>
        <dbReference type="ARBA" id="ARBA00022984"/>
    </source>
</evidence>
<feature type="active site" description="Nucleophile" evidence="9">
    <location>
        <position position="208"/>
    </location>
</feature>
<evidence type="ECO:0000256" key="5">
    <source>
        <dbReference type="ARBA" id="ARBA00022801"/>
    </source>
</evidence>
<dbReference type="PROSITE" id="PS52029">
    <property type="entry name" value="LD_TPASE"/>
    <property type="match status" value="1"/>
</dbReference>
<evidence type="ECO:0000313" key="12">
    <source>
        <dbReference type="Proteomes" id="UP000285523"/>
    </source>
</evidence>
<evidence type="ECO:0000256" key="9">
    <source>
        <dbReference type="PROSITE-ProRule" id="PRU01373"/>
    </source>
</evidence>
<evidence type="ECO:0000256" key="8">
    <source>
        <dbReference type="ARBA" id="ARBA00023316"/>
    </source>
</evidence>
<dbReference type="GO" id="GO:0071555">
    <property type="term" value="P:cell wall organization"/>
    <property type="evidence" value="ECO:0007669"/>
    <property type="project" value="UniProtKB-UniRule"/>
</dbReference>
<dbReference type="InterPro" id="IPR050979">
    <property type="entry name" value="LD-transpeptidase"/>
</dbReference>
<keyword evidence="6 9" id="KW-0133">Cell shape</keyword>
<dbReference type="GO" id="GO:0071972">
    <property type="term" value="F:peptidoglycan L,D-transpeptidase activity"/>
    <property type="evidence" value="ECO:0007669"/>
    <property type="project" value="TreeGrafter"/>
</dbReference>
<evidence type="ECO:0000259" key="10">
    <source>
        <dbReference type="PROSITE" id="PS52029"/>
    </source>
</evidence>
<comment type="pathway">
    <text evidence="1 9">Cell wall biogenesis; peptidoglycan biosynthesis.</text>
</comment>
<dbReference type="InterPro" id="IPR005490">
    <property type="entry name" value="LD_TPept_cat_dom"/>
</dbReference>
<dbReference type="InterPro" id="IPR038063">
    <property type="entry name" value="Transpep_catalytic_dom"/>
</dbReference>